<comment type="caution">
    <text evidence="1">The sequence shown here is derived from an EMBL/GenBank/DDBJ whole genome shotgun (WGS) entry which is preliminary data.</text>
</comment>
<gene>
    <name evidence="1" type="ORF">SteCoe_60</name>
</gene>
<accession>A0A1R2D4X1</accession>
<protein>
    <submittedName>
        <fullName evidence="1">Uncharacterized protein</fullName>
    </submittedName>
</protein>
<sequence length="148" mass="17224">MSQEPSTSFSSRFKLWYTSYRDTDTRMGIYDRSHFSDEIDEQDFPIENSKLSHRMGTRLYASPDDSIPFPRECAKLIGRYIDCRKEHGVISLADDAPTQCNGQKSMLFEGCPHWALDNMAFKKKFAKRAELIDKLTYDRAMQVSDFNK</sequence>
<dbReference type="OrthoDB" id="10417433at2759"/>
<evidence type="ECO:0000313" key="2">
    <source>
        <dbReference type="Proteomes" id="UP000187209"/>
    </source>
</evidence>
<name>A0A1R2D4X1_9CILI</name>
<keyword evidence="2" id="KW-1185">Reference proteome</keyword>
<dbReference type="EMBL" id="MPUH01000001">
    <property type="protein sequence ID" value="OMJ96325.1"/>
    <property type="molecule type" value="Genomic_DNA"/>
</dbReference>
<dbReference type="Proteomes" id="UP000187209">
    <property type="component" value="Unassembled WGS sequence"/>
</dbReference>
<dbReference type="AlphaFoldDB" id="A0A1R2D4X1"/>
<organism evidence="1 2">
    <name type="scientific">Stentor coeruleus</name>
    <dbReference type="NCBI Taxonomy" id="5963"/>
    <lineage>
        <taxon>Eukaryota</taxon>
        <taxon>Sar</taxon>
        <taxon>Alveolata</taxon>
        <taxon>Ciliophora</taxon>
        <taxon>Postciliodesmatophora</taxon>
        <taxon>Heterotrichea</taxon>
        <taxon>Heterotrichida</taxon>
        <taxon>Stentoridae</taxon>
        <taxon>Stentor</taxon>
    </lineage>
</organism>
<reference evidence="1 2" key="1">
    <citation type="submission" date="2016-11" db="EMBL/GenBank/DDBJ databases">
        <title>The macronuclear genome of Stentor coeruleus: a giant cell with tiny introns.</title>
        <authorList>
            <person name="Slabodnick M."/>
            <person name="Ruby J.G."/>
            <person name="Reiff S.B."/>
            <person name="Swart E.C."/>
            <person name="Gosai S."/>
            <person name="Prabakaran S."/>
            <person name="Witkowska E."/>
            <person name="Larue G.E."/>
            <person name="Fisher S."/>
            <person name="Freeman R.M."/>
            <person name="Gunawardena J."/>
            <person name="Chu W."/>
            <person name="Stover N.A."/>
            <person name="Gregory B.D."/>
            <person name="Nowacki M."/>
            <person name="Derisi J."/>
            <person name="Roy S.W."/>
            <person name="Marshall W.F."/>
            <person name="Sood P."/>
        </authorList>
    </citation>
    <scope>NUCLEOTIDE SEQUENCE [LARGE SCALE GENOMIC DNA]</scope>
    <source>
        <strain evidence="1">WM001</strain>
    </source>
</reference>
<proteinExistence type="predicted"/>
<evidence type="ECO:0000313" key="1">
    <source>
        <dbReference type="EMBL" id="OMJ96325.1"/>
    </source>
</evidence>